<accession>A0A2A3EIH0</accession>
<evidence type="ECO:0000256" key="3">
    <source>
        <dbReference type="ARBA" id="ARBA00022989"/>
    </source>
</evidence>
<feature type="transmembrane region" description="Helical" evidence="5">
    <location>
        <begin position="73"/>
        <end position="96"/>
    </location>
</feature>
<keyword evidence="8" id="KW-1185">Reference proteome</keyword>
<dbReference type="OrthoDB" id="10003563at2759"/>
<dbReference type="PROSITE" id="PS51503">
    <property type="entry name" value="HIG1"/>
    <property type="match status" value="1"/>
</dbReference>
<evidence type="ECO:0000259" key="6">
    <source>
        <dbReference type="PROSITE" id="PS51503"/>
    </source>
</evidence>
<dbReference type="EMBL" id="KZ288253">
    <property type="protein sequence ID" value="PBC30999.1"/>
    <property type="molecule type" value="Genomic_DNA"/>
</dbReference>
<feature type="transmembrane region" description="Helical" evidence="5">
    <location>
        <begin position="42"/>
        <end position="61"/>
    </location>
</feature>
<dbReference type="Gene3D" id="6.10.140.1320">
    <property type="match status" value="1"/>
</dbReference>
<proteinExistence type="predicted"/>
<feature type="domain" description="HIG1" evidence="6">
    <location>
        <begin position="14"/>
        <end position="105"/>
    </location>
</feature>
<evidence type="ECO:0000313" key="8">
    <source>
        <dbReference type="Proteomes" id="UP000242457"/>
    </source>
</evidence>
<keyword evidence="2 5" id="KW-0812">Transmembrane</keyword>
<dbReference type="STRING" id="94128.A0A2A3EIH0"/>
<protein>
    <submittedName>
        <fullName evidence="7">HIG1 domain family member</fullName>
    </submittedName>
</protein>
<reference evidence="7 8" key="1">
    <citation type="submission" date="2014-07" db="EMBL/GenBank/DDBJ databases">
        <title>Genomic and transcriptomic analysis on Apis cerana provide comprehensive insights into honey bee biology.</title>
        <authorList>
            <person name="Diao Q."/>
            <person name="Sun L."/>
            <person name="Zheng H."/>
            <person name="Zheng H."/>
            <person name="Xu S."/>
            <person name="Wang S."/>
            <person name="Zeng Z."/>
            <person name="Hu F."/>
            <person name="Su S."/>
            <person name="Wu J."/>
        </authorList>
    </citation>
    <scope>NUCLEOTIDE SEQUENCE [LARGE SCALE GENOMIC DNA]</scope>
    <source>
        <tissue evidence="7">Pupae without intestine</tissue>
    </source>
</reference>
<evidence type="ECO:0000256" key="4">
    <source>
        <dbReference type="ARBA" id="ARBA00023136"/>
    </source>
</evidence>
<keyword evidence="4 5" id="KW-0472">Membrane</keyword>
<dbReference type="AlphaFoldDB" id="A0A2A3EIH0"/>
<dbReference type="Pfam" id="PF04588">
    <property type="entry name" value="HIG_1_N"/>
    <property type="match status" value="1"/>
</dbReference>
<sequence>MDENIWKQTKSMEIPEEALRQTLENEKSVTEKLYALVKRSPFAVAGLTGLSIICGIGVYNWKTKTVNPSIYLVQLRVAAQATALSIIGLGMIYNMYNDFILKKKK</sequence>
<organism evidence="7 8">
    <name type="scientific">Apis cerana cerana</name>
    <name type="common">Oriental honeybee</name>
    <dbReference type="NCBI Taxonomy" id="94128"/>
    <lineage>
        <taxon>Eukaryota</taxon>
        <taxon>Metazoa</taxon>
        <taxon>Ecdysozoa</taxon>
        <taxon>Arthropoda</taxon>
        <taxon>Hexapoda</taxon>
        <taxon>Insecta</taxon>
        <taxon>Pterygota</taxon>
        <taxon>Neoptera</taxon>
        <taxon>Endopterygota</taxon>
        <taxon>Hymenoptera</taxon>
        <taxon>Apocrita</taxon>
        <taxon>Aculeata</taxon>
        <taxon>Apoidea</taxon>
        <taxon>Anthophila</taxon>
        <taxon>Apidae</taxon>
        <taxon>Apis</taxon>
    </lineage>
</organism>
<name>A0A2A3EIH0_APICC</name>
<gene>
    <name evidence="7" type="ORF">APICC_06095</name>
</gene>
<keyword evidence="3 5" id="KW-1133">Transmembrane helix</keyword>
<evidence type="ECO:0000256" key="1">
    <source>
        <dbReference type="ARBA" id="ARBA00004173"/>
    </source>
</evidence>
<comment type="subcellular location">
    <subcellularLocation>
        <location evidence="1">Mitochondrion</location>
    </subcellularLocation>
</comment>
<dbReference type="GO" id="GO:0005739">
    <property type="term" value="C:mitochondrion"/>
    <property type="evidence" value="ECO:0007669"/>
    <property type="project" value="UniProtKB-SubCell"/>
</dbReference>
<evidence type="ECO:0000256" key="5">
    <source>
        <dbReference type="SAM" id="Phobius"/>
    </source>
</evidence>
<dbReference type="Proteomes" id="UP000242457">
    <property type="component" value="Unassembled WGS sequence"/>
</dbReference>
<evidence type="ECO:0000313" key="7">
    <source>
        <dbReference type="EMBL" id="PBC30999.1"/>
    </source>
</evidence>
<evidence type="ECO:0000256" key="2">
    <source>
        <dbReference type="ARBA" id="ARBA00022692"/>
    </source>
</evidence>
<dbReference type="InterPro" id="IPR007667">
    <property type="entry name" value="Hypoxia_induced_domain"/>
</dbReference>